<feature type="transmembrane region" description="Helical" evidence="8">
    <location>
        <begin position="461"/>
        <end position="484"/>
    </location>
</feature>
<accession>A0A285P1S6</accession>
<feature type="transmembrane region" description="Helical" evidence="8">
    <location>
        <begin position="417"/>
        <end position="441"/>
    </location>
</feature>
<feature type="transmembrane region" description="Helical" evidence="8">
    <location>
        <begin position="380"/>
        <end position="405"/>
    </location>
</feature>
<dbReference type="SUPFAM" id="SSF81442">
    <property type="entry name" value="Cytochrome c oxidase subunit I-like"/>
    <property type="match status" value="1"/>
</dbReference>
<dbReference type="GO" id="GO:0022904">
    <property type="term" value="P:respiratory electron transport chain"/>
    <property type="evidence" value="ECO:0007669"/>
    <property type="project" value="TreeGrafter"/>
</dbReference>
<comment type="similarity">
    <text evidence="6">Belongs to the heme-copper respiratory oxidase family.</text>
</comment>
<sequence>MAAVGIYKPWYSAGIKEWLFTTDHKKIAVFYGVTTLLFFLIAGLMALGIRLELWQPGLQFVSPETYNYLLTGHGVVMLLWWAIGVWSAFANFLIPLMIGARDVAFPRLNALSWWTFFAASVLVLLTLIPSNHVKMMWTGYPPYSLNDDAGITALYVFIIHLTGAASIMGAVNFIVTTLRMRAPGVSLKNMNLLLHGIMAANVIQLLGVPSFAGAVTMLFLDKYLGTNFFNPNLGGDPLIYENVFWFYSHPAVYVMILPAFGVFSEVIATFARKPIFGQITMVFAIWAIALLGFMVWVHHLFTSGIPDWVRIVFSYTTVLIGVPTGIKIFNWVATLYKGSIRYTTPMLFTLGGIFMFLIGGLTGIPLALPSFDINAQDSQFVVAHFHYVLGMATTLGAFSGIYYWFPKLTGKMYNEKLGKLSFWIIMIGSNLFYFFQFIIGLEGMPRRYADYPPIPEFIELQHIQTIGAFILAFGILLSLINWVVSALKGKEAGANPWGSNSLEWQIPSPPPPHNFDRIPELPEGWDPYDYGRHKPQHA</sequence>
<evidence type="ECO:0000256" key="3">
    <source>
        <dbReference type="ARBA" id="ARBA00022692"/>
    </source>
</evidence>
<evidence type="ECO:0000256" key="6">
    <source>
        <dbReference type="RuleBase" id="RU000370"/>
    </source>
</evidence>
<evidence type="ECO:0000256" key="7">
    <source>
        <dbReference type="SAM" id="MobiDB-lite"/>
    </source>
</evidence>
<reference evidence="11" key="1">
    <citation type="submission" date="2017-09" db="EMBL/GenBank/DDBJ databases">
        <authorList>
            <person name="Varghese N."/>
            <person name="Submissions S."/>
        </authorList>
    </citation>
    <scope>NUCLEOTIDE SEQUENCE [LARGE SCALE GENOMIC DNA]</scope>
    <source>
        <strain evidence="11">DSM 2913</strain>
    </source>
</reference>
<evidence type="ECO:0000313" key="11">
    <source>
        <dbReference type="Proteomes" id="UP000218627"/>
    </source>
</evidence>
<keyword evidence="6" id="KW-0479">Metal-binding</keyword>
<keyword evidence="6" id="KW-0813">Transport</keyword>
<feature type="transmembrane region" description="Helical" evidence="8">
    <location>
        <begin position="110"/>
        <end position="129"/>
    </location>
</feature>
<dbReference type="GO" id="GO:0015990">
    <property type="term" value="P:electron transport coupled proton transport"/>
    <property type="evidence" value="ECO:0007669"/>
    <property type="project" value="TreeGrafter"/>
</dbReference>
<dbReference type="PANTHER" id="PTHR10422:SF18">
    <property type="entry name" value="CYTOCHROME C OXIDASE SUBUNIT 1"/>
    <property type="match status" value="1"/>
</dbReference>
<dbReference type="PROSITE" id="PS00077">
    <property type="entry name" value="COX1_CUB"/>
    <property type="match status" value="1"/>
</dbReference>
<keyword evidence="6" id="KW-0349">Heme</keyword>
<dbReference type="GO" id="GO:0004129">
    <property type="term" value="F:cytochrome-c oxidase activity"/>
    <property type="evidence" value="ECO:0007669"/>
    <property type="project" value="InterPro"/>
</dbReference>
<evidence type="ECO:0000256" key="4">
    <source>
        <dbReference type="ARBA" id="ARBA00022989"/>
    </source>
</evidence>
<dbReference type="InterPro" id="IPR000883">
    <property type="entry name" value="Cyt_C_Oxase_1"/>
</dbReference>
<keyword evidence="5 8" id="KW-0472">Membrane</keyword>
<gene>
    <name evidence="10" type="ORF">SAMN06265353_1361</name>
</gene>
<comment type="subcellular location">
    <subcellularLocation>
        <location evidence="1">Membrane</location>
        <topology evidence="1">Multi-pass membrane protein</topology>
    </subcellularLocation>
</comment>
<keyword evidence="6" id="KW-0249">Electron transport</keyword>
<dbReference type="OrthoDB" id="9759913at2"/>
<dbReference type="PRINTS" id="PR01165">
    <property type="entry name" value="CYCOXIDASEI"/>
</dbReference>
<evidence type="ECO:0000259" key="9">
    <source>
        <dbReference type="PROSITE" id="PS50855"/>
    </source>
</evidence>
<name>A0A285P1S6_9AQUI</name>
<feature type="transmembrane region" description="Helical" evidence="8">
    <location>
        <begin position="78"/>
        <end position="98"/>
    </location>
</feature>
<dbReference type="PROSITE" id="PS50855">
    <property type="entry name" value="COX1"/>
    <property type="match status" value="1"/>
</dbReference>
<keyword evidence="3 6" id="KW-0812">Transmembrane</keyword>
<evidence type="ECO:0000256" key="1">
    <source>
        <dbReference type="ARBA" id="ARBA00004141"/>
    </source>
</evidence>
<protein>
    <submittedName>
        <fullName evidence="10">Cytochrome c oxidase subunit 1</fullName>
    </submittedName>
</protein>
<feature type="transmembrane region" description="Helical" evidence="8">
    <location>
        <begin position="28"/>
        <end position="49"/>
    </location>
</feature>
<keyword evidence="11" id="KW-1185">Reference proteome</keyword>
<dbReference type="Proteomes" id="UP000218627">
    <property type="component" value="Unassembled WGS sequence"/>
</dbReference>
<feature type="domain" description="Cytochrome oxidase subunit I profile" evidence="9">
    <location>
        <begin position="18"/>
        <end position="522"/>
    </location>
</feature>
<evidence type="ECO:0000313" key="10">
    <source>
        <dbReference type="EMBL" id="SNZ15408.1"/>
    </source>
</evidence>
<dbReference type="InterPro" id="IPR036927">
    <property type="entry name" value="Cyt_c_oxase-like_su1_sf"/>
</dbReference>
<dbReference type="InterPro" id="IPR023616">
    <property type="entry name" value="Cyt_c_oxase-like_su1_dom"/>
</dbReference>
<feature type="transmembrane region" description="Helical" evidence="8">
    <location>
        <begin position="244"/>
        <end position="263"/>
    </location>
</feature>
<evidence type="ECO:0000256" key="8">
    <source>
        <dbReference type="SAM" id="Phobius"/>
    </source>
</evidence>
<dbReference type="EMBL" id="OBEN01000008">
    <property type="protein sequence ID" value="SNZ15408.1"/>
    <property type="molecule type" value="Genomic_DNA"/>
</dbReference>
<organism evidence="10 11">
    <name type="scientific">Hydrogenobacter hydrogenophilus</name>
    <dbReference type="NCBI Taxonomy" id="35835"/>
    <lineage>
        <taxon>Bacteria</taxon>
        <taxon>Pseudomonadati</taxon>
        <taxon>Aquificota</taxon>
        <taxon>Aquificia</taxon>
        <taxon>Aquificales</taxon>
        <taxon>Aquificaceae</taxon>
        <taxon>Hydrogenobacter</taxon>
    </lineage>
</organism>
<dbReference type="InterPro" id="IPR023615">
    <property type="entry name" value="Cyt_c_Oxase_su1_BS"/>
</dbReference>
<feature type="transmembrane region" description="Helical" evidence="8">
    <location>
        <begin position="196"/>
        <end position="220"/>
    </location>
</feature>
<feature type="transmembrane region" description="Helical" evidence="8">
    <location>
        <begin position="308"/>
        <end position="326"/>
    </location>
</feature>
<dbReference type="RefSeq" id="WP_096602706.1">
    <property type="nucleotide sequence ID" value="NZ_OBEN01000008.1"/>
</dbReference>
<feature type="transmembrane region" description="Helical" evidence="8">
    <location>
        <begin position="347"/>
        <end position="368"/>
    </location>
</feature>
<feature type="region of interest" description="Disordered" evidence="7">
    <location>
        <begin position="507"/>
        <end position="538"/>
    </location>
</feature>
<dbReference type="AlphaFoldDB" id="A0A285P1S6"/>
<evidence type="ECO:0000256" key="5">
    <source>
        <dbReference type="ARBA" id="ARBA00023136"/>
    </source>
</evidence>
<dbReference type="Pfam" id="PF00115">
    <property type="entry name" value="COX1"/>
    <property type="match status" value="1"/>
</dbReference>
<dbReference type="PANTHER" id="PTHR10422">
    <property type="entry name" value="CYTOCHROME C OXIDASE SUBUNIT 1"/>
    <property type="match status" value="1"/>
</dbReference>
<keyword evidence="2 6" id="KW-0679">Respiratory chain</keyword>
<evidence type="ECO:0000256" key="2">
    <source>
        <dbReference type="ARBA" id="ARBA00022660"/>
    </source>
</evidence>
<keyword evidence="4 8" id="KW-1133">Transmembrane helix</keyword>
<feature type="transmembrane region" description="Helical" evidence="8">
    <location>
        <begin position="149"/>
        <end position="175"/>
    </location>
</feature>
<dbReference type="GO" id="GO:0009060">
    <property type="term" value="P:aerobic respiration"/>
    <property type="evidence" value="ECO:0007669"/>
    <property type="project" value="InterPro"/>
</dbReference>
<proteinExistence type="inferred from homology"/>
<keyword evidence="6" id="KW-0408">Iron</keyword>
<dbReference type="GO" id="GO:0016020">
    <property type="term" value="C:membrane"/>
    <property type="evidence" value="ECO:0007669"/>
    <property type="project" value="UniProtKB-SubCell"/>
</dbReference>
<feature type="transmembrane region" description="Helical" evidence="8">
    <location>
        <begin position="275"/>
        <end position="296"/>
    </location>
</feature>
<dbReference type="Gene3D" id="1.20.210.10">
    <property type="entry name" value="Cytochrome c oxidase-like, subunit I domain"/>
    <property type="match status" value="1"/>
</dbReference>
<dbReference type="GO" id="GO:0020037">
    <property type="term" value="F:heme binding"/>
    <property type="evidence" value="ECO:0007669"/>
    <property type="project" value="InterPro"/>
</dbReference>